<dbReference type="GO" id="GO:0003700">
    <property type="term" value="F:DNA-binding transcription factor activity"/>
    <property type="evidence" value="ECO:0007669"/>
    <property type="project" value="InterPro"/>
</dbReference>
<accession>A0AB37ZX66</accession>
<evidence type="ECO:0000259" key="4">
    <source>
        <dbReference type="PROSITE" id="PS50931"/>
    </source>
</evidence>
<gene>
    <name evidence="5" type="ORF">SAMN04488525_101641</name>
</gene>
<organism evidence="5 6">
    <name type="scientific">Trichococcus collinsii</name>
    <dbReference type="NCBI Taxonomy" id="157076"/>
    <lineage>
        <taxon>Bacteria</taxon>
        <taxon>Bacillati</taxon>
        <taxon>Bacillota</taxon>
        <taxon>Bacilli</taxon>
        <taxon>Lactobacillales</taxon>
        <taxon>Carnobacteriaceae</taxon>
        <taxon>Trichococcus</taxon>
    </lineage>
</organism>
<evidence type="ECO:0000313" key="5">
    <source>
        <dbReference type="EMBL" id="SDZ92693.1"/>
    </source>
</evidence>
<evidence type="ECO:0000256" key="3">
    <source>
        <dbReference type="ARBA" id="ARBA00023163"/>
    </source>
</evidence>
<dbReference type="PANTHER" id="PTHR30126">
    <property type="entry name" value="HTH-TYPE TRANSCRIPTIONAL REGULATOR"/>
    <property type="match status" value="1"/>
</dbReference>
<comment type="similarity">
    <text evidence="1">Belongs to the LysR transcriptional regulatory family.</text>
</comment>
<dbReference type="InterPro" id="IPR000847">
    <property type="entry name" value="LysR_HTH_N"/>
</dbReference>
<dbReference type="AlphaFoldDB" id="A0AB37ZX66"/>
<comment type="caution">
    <text evidence="5">The sequence shown here is derived from an EMBL/GenBank/DDBJ whole genome shotgun (WGS) entry which is preliminary data.</text>
</comment>
<dbReference type="InterPro" id="IPR036390">
    <property type="entry name" value="WH_DNA-bd_sf"/>
</dbReference>
<dbReference type="PANTHER" id="PTHR30126:SF39">
    <property type="entry name" value="HTH-TYPE TRANSCRIPTIONAL REGULATOR CYSL"/>
    <property type="match status" value="1"/>
</dbReference>
<dbReference type="GO" id="GO:0000976">
    <property type="term" value="F:transcription cis-regulatory region binding"/>
    <property type="evidence" value="ECO:0007669"/>
    <property type="project" value="TreeGrafter"/>
</dbReference>
<evidence type="ECO:0000256" key="2">
    <source>
        <dbReference type="ARBA" id="ARBA00023015"/>
    </source>
</evidence>
<evidence type="ECO:0000313" key="6">
    <source>
        <dbReference type="Proteomes" id="UP000199042"/>
    </source>
</evidence>
<dbReference type="Gene3D" id="1.10.10.10">
    <property type="entry name" value="Winged helix-like DNA-binding domain superfamily/Winged helix DNA-binding domain"/>
    <property type="match status" value="1"/>
</dbReference>
<dbReference type="Proteomes" id="UP000199042">
    <property type="component" value="Unassembled WGS sequence"/>
</dbReference>
<keyword evidence="3" id="KW-0804">Transcription</keyword>
<name>A0AB37ZX66_9LACT</name>
<evidence type="ECO:0000256" key="1">
    <source>
        <dbReference type="ARBA" id="ARBA00009437"/>
    </source>
</evidence>
<keyword evidence="6" id="KW-1185">Reference proteome</keyword>
<sequence>MIDYRYQTFQVLSDSLNYAKAALALALSQPTIMQHIHYLENDLEVILFQNQGDNLRLTKKGQLLKNHLIVINDHIDDLLRSLATKLLLSS</sequence>
<keyword evidence="2" id="KW-0805">Transcription regulation</keyword>
<dbReference type="RefSeq" id="WP_086984712.1">
    <property type="nucleotide sequence ID" value="NZ_FJNA01000001.1"/>
</dbReference>
<dbReference type="SUPFAM" id="SSF46785">
    <property type="entry name" value="Winged helix' DNA-binding domain"/>
    <property type="match status" value="1"/>
</dbReference>
<reference evidence="5 6" key="1">
    <citation type="submission" date="2016-10" db="EMBL/GenBank/DDBJ databases">
        <authorList>
            <person name="Varghese N."/>
            <person name="Submissions S."/>
        </authorList>
    </citation>
    <scope>NUCLEOTIDE SEQUENCE [LARGE SCALE GENOMIC DNA]</scope>
    <source>
        <strain evidence="5 6">DSM 14526</strain>
    </source>
</reference>
<protein>
    <submittedName>
        <fullName evidence="5">Regulatory helix-turn-helix protein, lysR family</fullName>
    </submittedName>
</protein>
<dbReference type="InterPro" id="IPR036388">
    <property type="entry name" value="WH-like_DNA-bd_sf"/>
</dbReference>
<dbReference type="PROSITE" id="PS50931">
    <property type="entry name" value="HTH_LYSR"/>
    <property type="match status" value="1"/>
</dbReference>
<dbReference type="EMBL" id="FNQH01000001">
    <property type="protein sequence ID" value="SDZ92693.1"/>
    <property type="molecule type" value="Genomic_DNA"/>
</dbReference>
<feature type="domain" description="HTH lysR-type" evidence="4">
    <location>
        <begin position="1"/>
        <end position="58"/>
    </location>
</feature>
<proteinExistence type="inferred from homology"/>
<dbReference type="Pfam" id="PF00126">
    <property type="entry name" value="HTH_1"/>
    <property type="match status" value="1"/>
</dbReference>